<feature type="transmembrane region" description="Helical" evidence="6">
    <location>
        <begin position="60"/>
        <end position="80"/>
    </location>
</feature>
<keyword evidence="4 6" id="KW-1133">Transmembrane helix</keyword>
<organism evidence="8 9">
    <name type="scientific">Paenibacillus apiarius</name>
    <dbReference type="NCBI Taxonomy" id="46240"/>
    <lineage>
        <taxon>Bacteria</taxon>
        <taxon>Bacillati</taxon>
        <taxon>Bacillota</taxon>
        <taxon>Bacilli</taxon>
        <taxon>Bacillales</taxon>
        <taxon>Paenibacillaceae</taxon>
        <taxon>Paenibacillus</taxon>
    </lineage>
</organism>
<evidence type="ECO:0000256" key="4">
    <source>
        <dbReference type="ARBA" id="ARBA00022989"/>
    </source>
</evidence>
<evidence type="ECO:0000256" key="3">
    <source>
        <dbReference type="ARBA" id="ARBA00022692"/>
    </source>
</evidence>
<feature type="transmembrane region" description="Helical" evidence="6">
    <location>
        <begin position="18"/>
        <end position="40"/>
    </location>
</feature>
<evidence type="ECO:0000256" key="6">
    <source>
        <dbReference type="SAM" id="Phobius"/>
    </source>
</evidence>
<dbReference type="Proteomes" id="UP001207626">
    <property type="component" value="Unassembled WGS sequence"/>
</dbReference>
<keyword evidence="3 6" id="KW-0812">Transmembrane</keyword>
<gene>
    <name evidence="8" type="ORF">M5X09_17710</name>
</gene>
<feature type="domain" description="Major facilitator superfamily (MFS) profile" evidence="7">
    <location>
        <begin position="18"/>
        <end position="105"/>
    </location>
</feature>
<dbReference type="PROSITE" id="PS50850">
    <property type="entry name" value="MFS"/>
    <property type="match status" value="1"/>
</dbReference>
<keyword evidence="2" id="KW-0813">Transport</keyword>
<evidence type="ECO:0000313" key="9">
    <source>
        <dbReference type="Proteomes" id="UP001207626"/>
    </source>
</evidence>
<comment type="subcellular location">
    <subcellularLocation>
        <location evidence="1">Cell membrane</location>
        <topology evidence="1">Multi-pass membrane protein</topology>
    </subcellularLocation>
</comment>
<proteinExistence type="predicted"/>
<keyword evidence="9" id="KW-1185">Reference proteome</keyword>
<evidence type="ECO:0000256" key="2">
    <source>
        <dbReference type="ARBA" id="ARBA00022448"/>
    </source>
</evidence>
<evidence type="ECO:0000256" key="1">
    <source>
        <dbReference type="ARBA" id="ARBA00004651"/>
    </source>
</evidence>
<evidence type="ECO:0000259" key="7">
    <source>
        <dbReference type="PROSITE" id="PS50850"/>
    </source>
</evidence>
<comment type="caution">
    <text evidence="8">The sequence shown here is derived from an EMBL/GenBank/DDBJ whole genome shotgun (WGS) entry which is preliminary data.</text>
</comment>
<dbReference type="InterPro" id="IPR020846">
    <property type="entry name" value="MFS_dom"/>
</dbReference>
<reference evidence="8 9" key="1">
    <citation type="submission" date="2022-05" db="EMBL/GenBank/DDBJ databases">
        <title>Genome Sequencing of Bee-Associated Microbes.</title>
        <authorList>
            <person name="Dunlap C."/>
        </authorList>
    </citation>
    <scope>NUCLEOTIDE SEQUENCE [LARGE SCALE GENOMIC DNA]</scope>
    <source>
        <strain evidence="8 9">NRRL NRS-1438</strain>
    </source>
</reference>
<dbReference type="InterPro" id="IPR036259">
    <property type="entry name" value="MFS_trans_sf"/>
</dbReference>
<feature type="transmembrane region" description="Helical" evidence="6">
    <location>
        <begin position="87"/>
        <end position="104"/>
    </location>
</feature>
<protein>
    <recommendedName>
        <fullName evidence="7">Major facilitator superfamily (MFS) profile domain-containing protein</fullName>
    </recommendedName>
</protein>
<dbReference type="SUPFAM" id="SSF103473">
    <property type="entry name" value="MFS general substrate transporter"/>
    <property type="match status" value="1"/>
</dbReference>
<evidence type="ECO:0000313" key="8">
    <source>
        <dbReference type="EMBL" id="MCY9521481.1"/>
    </source>
</evidence>
<accession>A0ABT4DVU3</accession>
<dbReference type="Gene3D" id="1.20.1250.20">
    <property type="entry name" value="MFS general substrate transporter like domains"/>
    <property type="match status" value="1"/>
</dbReference>
<dbReference type="RefSeq" id="WP_268601505.1">
    <property type="nucleotide sequence ID" value="NZ_JAMDLV010000006.1"/>
</dbReference>
<sequence length="105" mass="11273">MGKSPTLKLQKEPEQRQFWLIVGIGMLLVIATTGLARVALGAVLPYMQEGLSLSYSQSGMLGTFMFLGYLLTVGLSGVIAVRWRARMVLVAGGWLVAIGLFGLAD</sequence>
<keyword evidence="5 6" id="KW-0472">Membrane</keyword>
<name>A0ABT4DVU3_9BACL</name>
<evidence type="ECO:0000256" key="5">
    <source>
        <dbReference type="ARBA" id="ARBA00023136"/>
    </source>
</evidence>
<dbReference type="EMBL" id="JAMDLW010000023">
    <property type="protein sequence ID" value="MCY9521481.1"/>
    <property type="molecule type" value="Genomic_DNA"/>
</dbReference>